<comment type="cofactor">
    <cofactor evidence="11">
        <name>Zn(2+)</name>
        <dbReference type="ChEBI" id="CHEBI:29105"/>
    </cofactor>
    <text evidence="11">Binds 2 zinc ions per subunit.</text>
</comment>
<dbReference type="InterPro" id="IPR040498">
    <property type="entry name" value="PriA_CRR"/>
</dbReference>
<dbReference type="Pfam" id="PF18074">
    <property type="entry name" value="PriA_C"/>
    <property type="match status" value="1"/>
</dbReference>
<evidence type="ECO:0000256" key="6">
    <source>
        <dbReference type="ARBA" id="ARBA00022806"/>
    </source>
</evidence>
<keyword evidence="8 11" id="KW-0067">ATP-binding</keyword>
<dbReference type="Pfam" id="PF18319">
    <property type="entry name" value="Zn_ribbon_PriA"/>
    <property type="match status" value="1"/>
</dbReference>
<sequence>MALRCYTPRVLVEVAVAAAVRGRFTYRVPSALAPGVSLGQRVAVPFGKSRRATGYVVGFPASAPDGIELRDVVEVLDPFPPFTPELVELLRWAEEYYLVPPGELLRAALPPGLNARRGEAGPARRGVEYAAPAEAAAGAAADPKALARAPAQRAVLEYLLARGRIPVEELRAAFPKGRPAVAALARRGLVRLETETPVARGALLPASAAAPVLTPAQAAALVELDAAAGTFQPFLLHGVTGSGKTEVYLQAIARARGAGKGALVLVPEIALTPQLAGRFRARFGDDVALMHSGLSDAERHAEWLRLRRGDARICVGVRSAIFAPVQDLAIIVVDEEHDPSFKQEDGPPYHARDLAVVRAKREDAVLVLGSATPSLETLENARAGRYRKLELPARVDDRPLPEVELVDLGRLRRGGVAKLPGLLAPQLSEAIARTLEASQQVILFLNRRGYETLVVCEVCGAEAQCTECAVSLTHHARRGILLCHYCGRTERMDARCPACGGVRYGVGVGTEQVEAAVRELFPAARVARLDRDVVTSADDTAAVLARFARRELDVLVGTQMVTKGHDFPGVTLVGVVLADTALALPDFRAAERTFQLLTQVAGRAGRGAEGGRVVVQTFNPRTPAIALAARHDYAAFAAGELDRRRTVGYPPFTRMMAARVEGSEDGARRSAEALAHAARPALGGEVAMLGPAPAAIERIRGRHRWHLLFRADGPKALFRVHAALARVAVRPPGGAAIRFDMDPYSMM</sequence>
<name>A0ABM7WXZ1_9BACT</name>
<dbReference type="InterPro" id="IPR014001">
    <property type="entry name" value="Helicase_ATP-bd"/>
</dbReference>
<keyword evidence="1 11" id="KW-0639">Primosome</keyword>
<dbReference type="InterPro" id="IPR027417">
    <property type="entry name" value="P-loop_NTPase"/>
</dbReference>
<proteinExistence type="inferred from homology"/>
<dbReference type="InterPro" id="IPR041236">
    <property type="entry name" value="PriA_C"/>
</dbReference>
<dbReference type="InterPro" id="IPR011545">
    <property type="entry name" value="DEAD/DEAH_box_helicase_dom"/>
</dbReference>
<dbReference type="EMBL" id="AP025591">
    <property type="protein sequence ID" value="BDG04389.1"/>
    <property type="molecule type" value="Genomic_DNA"/>
</dbReference>
<comment type="function">
    <text evidence="11">Initiates the restart of stalled replication forks, which reloads the replicative helicase on sites other than the origin of replication. Recognizes and binds to abandoned replication forks and remodels them to uncover a helicase loading site. Promotes assembly of the primosome at these replication forks.</text>
</comment>
<feature type="binding site" evidence="11">
    <location>
        <position position="483"/>
    </location>
    <ligand>
        <name>Zn(2+)</name>
        <dbReference type="ChEBI" id="CHEBI:29105"/>
        <label>2</label>
    </ligand>
</feature>
<feature type="domain" description="Helicase ATP-binding" evidence="12">
    <location>
        <begin position="225"/>
        <end position="391"/>
    </location>
</feature>
<dbReference type="SUPFAM" id="SSF52540">
    <property type="entry name" value="P-loop containing nucleoside triphosphate hydrolases"/>
    <property type="match status" value="2"/>
</dbReference>
<dbReference type="CDD" id="cd17929">
    <property type="entry name" value="DEXHc_priA"/>
    <property type="match status" value="1"/>
</dbReference>
<protein>
    <recommendedName>
        <fullName evidence="11">Replication restart protein PriA</fullName>
    </recommendedName>
    <alternativeName>
        <fullName evidence="11">ATP-dependent DNA helicase PriA</fullName>
        <ecNumber evidence="11">5.6.2.4</ecNumber>
    </alternativeName>
    <alternativeName>
        <fullName evidence="11">DNA 3'-5' helicase PriA</fullName>
    </alternativeName>
</protein>
<keyword evidence="5 11" id="KW-0378">Hydrolase</keyword>
<feature type="binding site" evidence="11">
    <location>
        <position position="499"/>
    </location>
    <ligand>
        <name>Zn(2+)</name>
        <dbReference type="ChEBI" id="CHEBI:29105"/>
        <label>1</label>
    </ligand>
</feature>
<dbReference type="NCBIfam" id="TIGR00595">
    <property type="entry name" value="priA"/>
    <property type="match status" value="1"/>
</dbReference>
<evidence type="ECO:0000256" key="10">
    <source>
        <dbReference type="ARBA" id="ARBA00023235"/>
    </source>
</evidence>
<dbReference type="Gene3D" id="3.40.50.300">
    <property type="entry name" value="P-loop containing nucleotide triphosphate hydrolases"/>
    <property type="match status" value="2"/>
</dbReference>
<evidence type="ECO:0000256" key="7">
    <source>
        <dbReference type="ARBA" id="ARBA00022833"/>
    </source>
</evidence>
<keyword evidence="4 11" id="KW-0547">Nucleotide-binding</keyword>
<feature type="binding site" evidence="11">
    <location>
        <position position="486"/>
    </location>
    <ligand>
        <name>Zn(2+)</name>
        <dbReference type="ChEBI" id="CHEBI:29105"/>
        <label>2</label>
    </ligand>
</feature>
<feature type="binding site" evidence="11">
    <location>
        <position position="496"/>
    </location>
    <ligand>
        <name>Zn(2+)</name>
        <dbReference type="ChEBI" id="CHEBI:29105"/>
        <label>1</label>
    </ligand>
</feature>
<evidence type="ECO:0000313" key="14">
    <source>
        <dbReference type="Proteomes" id="UP001162891"/>
    </source>
</evidence>
<keyword evidence="2 11" id="KW-0235">DNA replication</keyword>
<dbReference type="InterPro" id="IPR001650">
    <property type="entry name" value="Helicase_C-like"/>
</dbReference>
<accession>A0ABM7WXZ1</accession>
<comment type="similarity">
    <text evidence="11">Belongs to the helicase family. PriA subfamily.</text>
</comment>
<dbReference type="PANTHER" id="PTHR30580">
    <property type="entry name" value="PRIMOSOMAL PROTEIN N"/>
    <property type="match status" value="1"/>
</dbReference>
<dbReference type="SMART" id="SM00490">
    <property type="entry name" value="HELICc"/>
    <property type="match status" value="1"/>
</dbReference>
<comment type="catalytic activity">
    <reaction evidence="11">
        <text>ATP + H2O = ADP + phosphate + H(+)</text>
        <dbReference type="Rhea" id="RHEA:13065"/>
        <dbReference type="ChEBI" id="CHEBI:15377"/>
        <dbReference type="ChEBI" id="CHEBI:15378"/>
        <dbReference type="ChEBI" id="CHEBI:30616"/>
        <dbReference type="ChEBI" id="CHEBI:43474"/>
        <dbReference type="ChEBI" id="CHEBI:456216"/>
        <dbReference type="EC" id="5.6.2.4"/>
    </reaction>
</comment>
<keyword evidence="6 11" id="KW-0347">Helicase</keyword>
<keyword evidence="10 11" id="KW-0413">Isomerase</keyword>
<dbReference type="Pfam" id="PF00270">
    <property type="entry name" value="DEAD"/>
    <property type="match status" value="1"/>
</dbReference>
<dbReference type="InterPro" id="IPR042115">
    <property type="entry name" value="PriA_3primeBD_sf"/>
</dbReference>
<evidence type="ECO:0000256" key="8">
    <source>
        <dbReference type="ARBA" id="ARBA00022840"/>
    </source>
</evidence>
<dbReference type="InterPro" id="IPR041222">
    <property type="entry name" value="PriA_3primeBD"/>
</dbReference>
<evidence type="ECO:0000259" key="12">
    <source>
        <dbReference type="PROSITE" id="PS51192"/>
    </source>
</evidence>
<evidence type="ECO:0000256" key="9">
    <source>
        <dbReference type="ARBA" id="ARBA00023125"/>
    </source>
</evidence>
<dbReference type="PROSITE" id="PS51192">
    <property type="entry name" value="HELICASE_ATP_BIND_1"/>
    <property type="match status" value="1"/>
</dbReference>
<keyword evidence="3 11" id="KW-0479">Metal-binding</keyword>
<dbReference type="Gene3D" id="3.40.1440.60">
    <property type="entry name" value="PriA, 3(prime) DNA-binding domain"/>
    <property type="match status" value="1"/>
</dbReference>
<feature type="binding site" evidence="11">
    <location>
        <position position="465"/>
    </location>
    <ligand>
        <name>Zn(2+)</name>
        <dbReference type="ChEBI" id="CHEBI:29105"/>
        <label>2</label>
    </ligand>
</feature>
<evidence type="ECO:0000256" key="11">
    <source>
        <dbReference type="HAMAP-Rule" id="MF_00983"/>
    </source>
</evidence>
<dbReference type="SMART" id="SM00487">
    <property type="entry name" value="DEXDc"/>
    <property type="match status" value="1"/>
</dbReference>
<keyword evidence="14" id="KW-1185">Reference proteome</keyword>
<dbReference type="Proteomes" id="UP001162891">
    <property type="component" value="Chromosome"/>
</dbReference>
<dbReference type="PANTHER" id="PTHR30580:SF0">
    <property type="entry name" value="PRIMOSOMAL PROTEIN N"/>
    <property type="match status" value="1"/>
</dbReference>
<keyword evidence="7 11" id="KW-0862">Zinc</keyword>
<comment type="subunit">
    <text evidence="11">Component of the replication restart primosome.</text>
</comment>
<reference evidence="14" key="1">
    <citation type="journal article" date="2022" name="Int. J. Syst. Evol. Microbiol.">
        <title>Anaeromyxobacter oryzae sp. nov., Anaeromyxobacter diazotrophicus sp. nov. and Anaeromyxobacter paludicola sp. nov., isolated from paddy soils.</title>
        <authorList>
            <person name="Itoh H."/>
            <person name="Xu Z."/>
            <person name="Mise K."/>
            <person name="Masuda Y."/>
            <person name="Ushijima N."/>
            <person name="Hayakawa C."/>
            <person name="Shiratori Y."/>
            <person name="Senoo K."/>
        </authorList>
    </citation>
    <scope>NUCLEOTIDE SEQUENCE [LARGE SCALE GENOMIC DNA]</scope>
    <source>
        <strain evidence="14">Red232</strain>
    </source>
</reference>
<dbReference type="InterPro" id="IPR005259">
    <property type="entry name" value="PriA"/>
</dbReference>
<feature type="binding site" evidence="11">
    <location>
        <position position="459"/>
    </location>
    <ligand>
        <name>Zn(2+)</name>
        <dbReference type="ChEBI" id="CHEBI:29105"/>
        <label>1</label>
    </ligand>
</feature>
<dbReference type="Pfam" id="PF17764">
    <property type="entry name" value="PriA_3primeBD"/>
    <property type="match status" value="1"/>
</dbReference>
<evidence type="ECO:0000256" key="2">
    <source>
        <dbReference type="ARBA" id="ARBA00022705"/>
    </source>
</evidence>
<evidence type="ECO:0000313" key="13">
    <source>
        <dbReference type="EMBL" id="BDG04389.1"/>
    </source>
</evidence>
<keyword evidence="9 11" id="KW-0238">DNA-binding</keyword>
<gene>
    <name evidence="11 13" type="primary">priA</name>
    <name evidence="13" type="ORF">AMOR_33850</name>
</gene>
<feature type="binding site" evidence="11">
    <location>
        <position position="468"/>
    </location>
    <ligand>
        <name>Zn(2+)</name>
        <dbReference type="ChEBI" id="CHEBI:29105"/>
        <label>2</label>
    </ligand>
</feature>
<dbReference type="HAMAP" id="MF_00983">
    <property type="entry name" value="PriA"/>
    <property type="match status" value="1"/>
</dbReference>
<dbReference type="Pfam" id="PF00271">
    <property type="entry name" value="Helicase_C"/>
    <property type="match status" value="1"/>
</dbReference>
<comment type="catalytic activity">
    <reaction evidence="11">
        <text>Couples ATP hydrolysis with the unwinding of duplex DNA by translocating in the 3'-5' direction.</text>
        <dbReference type="EC" id="5.6.2.4"/>
    </reaction>
</comment>
<evidence type="ECO:0000256" key="3">
    <source>
        <dbReference type="ARBA" id="ARBA00022723"/>
    </source>
</evidence>
<organism evidence="13 14">
    <name type="scientific">Anaeromyxobacter oryzae</name>
    <dbReference type="NCBI Taxonomy" id="2918170"/>
    <lineage>
        <taxon>Bacteria</taxon>
        <taxon>Pseudomonadati</taxon>
        <taxon>Myxococcota</taxon>
        <taxon>Myxococcia</taxon>
        <taxon>Myxococcales</taxon>
        <taxon>Cystobacterineae</taxon>
        <taxon>Anaeromyxobacteraceae</taxon>
        <taxon>Anaeromyxobacter</taxon>
    </lineage>
</organism>
<evidence type="ECO:0000256" key="5">
    <source>
        <dbReference type="ARBA" id="ARBA00022801"/>
    </source>
</evidence>
<evidence type="ECO:0000256" key="1">
    <source>
        <dbReference type="ARBA" id="ARBA00022515"/>
    </source>
</evidence>
<feature type="binding site" evidence="11">
    <location>
        <position position="456"/>
    </location>
    <ligand>
        <name>Zn(2+)</name>
        <dbReference type="ChEBI" id="CHEBI:29105"/>
        <label>1</label>
    </ligand>
</feature>
<evidence type="ECO:0000256" key="4">
    <source>
        <dbReference type="ARBA" id="ARBA00022741"/>
    </source>
</evidence>
<dbReference type="EC" id="5.6.2.4" evidence="11"/>